<dbReference type="Pfam" id="PF01026">
    <property type="entry name" value="TatD_DNase"/>
    <property type="match status" value="1"/>
</dbReference>
<feature type="binding site" evidence="3">
    <location>
        <position position="11"/>
    </location>
    <ligand>
        <name>a divalent metal cation</name>
        <dbReference type="ChEBI" id="CHEBI:60240"/>
        <label>1</label>
    </ligand>
</feature>
<feature type="binding site" evidence="3">
    <location>
        <position position="204"/>
    </location>
    <ligand>
        <name>a divalent metal cation</name>
        <dbReference type="ChEBI" id="CHEBI:60240"/>
        <label>1</label>
    </ligand>
</feature>
<feature type="binding site" evidence="3">
    <location>
        <position position="135"/>
    </location>
    <ligand>
        <name>a divalent metal cation</name>
        <dbReference type="ChEBI" id="CHEBI:60240"/>
        <label>2</label>
    </ligand>
</feature>
<feature type="binding site" evidence="3">
    <location>
        <position position="97"/>
    </location>
    <ligand>
        <name>a divalent metal cation</name>
        <dbReference type="ChEBI" id="CHEBI:60240"/>
        <label>1</label>
    </ligand>
</feature>
<organism evidence="4 5">
    <name type="scientific">Methanohalobium evestigatum (strain ATCC BAA-1072 / DSM 3721 / NBRC 107634 / OCM 161 / Z-7303)</name>
    <dbReference type="NCBI Taxonomy" id="644295"/>
    <lineage>
        <taxon>Archaea</taxon>
        <taxon>Methanobacteriati</taxon>
        <taxon>Methanobacteriota</taxon>
        <taxon>Stenosarchaea group</taxon>
        <taxon>Methanomicrobia</taxon>
        <taxon>Methanosarcinales</taxon>
        <taxon>Methanosarcinaceae</taxon>
        <taxon>Methanohalobium</taxon>
    </lineage>
</organism>
<dbReference type="EMBL" id="CP002069">
    <property type="protein sequence ID" value="ADI72972.1"/>
    <property type="molecule type" value="Genomic_DNA"/>
</dbReference>
<keyword evidence="2 4" id="KW-0378">Hydrolase</keyword>
<keyword evidence="5" id="KW-1185">Reference proteome</keyword>
<accession>D7E5V0</accession>
<dbReference type="InterPro" id="IPR015991">
    <property type="entry name" value="TatD/YcfH-like"/>
</dbReference>
<dbReference type="GO" id="GO:0016788">
    <property type="term" value="F:hydrolase activity, acting on ester bonds"/>
    <property type="evidence" value="ECO:0007669"/>
    <property type="project" value="InterPro"/>
</dbReference>
<dbReference type="InterPro" id="IPR018228">
    <property type="entry name" value="DNase_TatD-rel_CS"/>
</dbReference>
<evidence type="ECO:0000256" key="3">
    <source>
        <dbReference type="PIRSR" id="PIRSR005902-1"/>
    </source>
</evidence>
<keyword evidence="1 3" id="KW-0479">Metal-binding</keyword>
<dbReference type="PIRSF" id="PIRSF005902">
    <property type="entry name" value="DNase_TatD"/>
    <property type="match status" value="1"/>
</dbReference>
<proteinExistence type="predicted"/>
<dbReference type="HOGENOM" id="CLU_031506_5_2_2"/>
<feature type="binding site" evidence="3">
    <location>
        <position position="156"/>
    </location>
    <ligand>
        <name>a divalent metal cation</name>
        <dbReference type="ChEBI" id="CHEBI:60240"/>
        <label>2</label>
    </ligand>
</feature>
<feature type="binding site" evidence="3">
    <location>
        <position position="9"/>
    </location>
    <ligand>
        <name>a divalent metal cation</name>
        <dbReference type="ChEBI" id="CHEBI:60240"/>
        <label>1</label>
    </ligand>
</feature>
<dbReference type="STRING" id="644295.Metev_0040"/>
<dbReference type="CDD" id="cd01310">
    <property type="entry name" value="TatD_DNAse"/>
    <property type="match status" value="1"/>
</dbReference>
<dbReference type="InterPro" id="IPR032466">
    <property type="entry name" value="Metal_Hydrolase"/>
</dbReference>
<sequence length="253" mass="28432">MSYNIIDSHCHLDFKKFNKDREEAIERANLNGVTELINSGIDYKTNESSLKLSDKYPNIHATLGLSPMVASNSEDDVVDDILSHIEQNLETAVGIGEAGMDFYHCKNESEKDDQLQAFKNVVELADSFDKTLVIHGRDAEDKLLNLVQHLDNVVFHCYSGSIETMKKITGMGYYISIATLVCFSKHHQSLVRELPIDKMLLETDSPYLSPYRGKRNEPAFIVNSVDKIANILNTDASYIASKTAKNTHRVFGL</sequence>
<dbReference type="PANTHER" id="PTHR46124">
    <property type="entry name" value="D-AMINOACYL-TRNA DEACYLASE"/>
    <property type="match status" value="1"/>
</dbReference>
<reference evidence="4 5" key="1">
    <citation type="submission" date="2010-06" db="EMBL/GenBank/DDBJ databases">
        <title>Complete sequence chromosome of Methanohalobium evestigatum Z-7303.</title>
        <authorList>
            <consortium name="US DOE Joint Genome Institute"/>
            <person name="Lucas S."/>
            <person name="Copeland A."/>
            <person name="Lapidus A."/>
            <person name="Cheng J.-F."/>
            <person name="Bruce D."/>
            <person name="Goodwin L."/>
            <person name="Pitluck S."/>
            <person name="Saunders E."/>
            <person name="Detter J.C."/>
            <person name="Han C."/>
            <person name="Tapia R."/>
            <person name="Land M."/>
            <person name="Hauser L."/>
            <person name="Kyrpides N."/>
            <person name="Mikhailova N."/>
            <person name="Sieprawska-Lupa M."/>
            <person name="Whitman W.B."/>
            <person name="Anderson I."/>
            <person name="Woyke T."/>
        </authorList>
    </citation>
    <scope>NUCLEOTIDE SEQUENCE [LARGE SCALE GENOMIC DNA]</scope>
    <source>
        <strain evidence="5">ATCC BAA-1072 / DSM 3721 / NBRC 107634 / OCM 161 / Z-7303</strain>
    </source>
</reference>
<gene>
    <name evidence="4" type="ordered locus">Metev_0040</name>
</gene>
<protein>
    <submittedName>
        <fullName evidence="4">Hydrolase, TatD family</fullName>
    </submittedName>
</protein>
<dbReference type="FunFam" id="3.20.20.140:FF:000005">
    <property type="entry name" value="TatD family hydrolase"/>
    <property type="match status" value="1"/>
</dbReference>
<dbReference type="NCBIfam" id="TIGR00010">
    <property type="entry name" value="YchF/TatD family DNA exonuclease"/>
    <property type="match status" value="1"/>
</dbReference>
<evidence type="ECO:0000313" key="5">
    <source>
        <dbReference type="Proteomes" id="UP000000391"/>
    </source>
</evidence>
<dbReference type="AlphaFoldDB" id="D7E5V0"/>
<dbReference type="InterPro" id="IPR001130">
    <property type="entry name" value="TatD-like"/>
</dbReference>
<evidence type="ECO:0000313" key="4">
    <source>
        <dbReference type="EMBL" id="ADI72972.1"/>
    </source>
</evidence>
<name>D7E5V0_METEZ</name>
<dbReference type="GeneID" id="9345646"/>
<dbReference type="GO" id="GO:0046872">
    <property type="term" value="F:metal ion binding"/>
    <property type="evidence" value="ECO:0007669"/>
    <property type="project" value="UniProtKB-KW"/>
</dbReference>
<dbReference type="Gene3D" id="3.20.20.140">
    <property type="entry name" value="Metal-dependent hydrolases"/>
    <property type="match status" value="1"/>
</dbReference>
<dbReference type="RefSeq" id="WP_013193540.1">
    <property type="nucleotide sequence ID" value="NC_014253.1"/>
</dbReference>
<dbReference type="PROSITE" id="PS01137">
    <property type="entry name" value="TATD_1"/>
    <property type="match status" value="1"/>
</dbReference>
<evidence type="ECO:0000256" key="2">
    <source>
        <dbReference type="ARBA" id="ARBA00022801"/>
    </source>
</evidence>
<dbReference type="OrthoDB" id="26412at2157"/>
<dbReference type="Proteomes" id="UP000000391">
    <property type="component" value="Chromosome"/>
</dbReference>
<dbReference type="GO" id="GO:0004536">
    <property type="term" value="F:DNA nuclease activity"/>
    <property type="evidence" value="ECO:0007669"/>
    <property type="project" value="InterPro"/>
</dbReference>
<evidence type="ECO:0000256" key="1">
    <source>
        <dbReference type="ARBA" id="ARBA00022723"/>
    </source>
</evidence>
<dbReference type="SUPFAM" id="SSF51556">
    <property type="entry name" value="Metallo-dependent hydrolases"/>
    <property type="match status" value="1"/>
</dbReference>
<dbReference type="KEGG" id="mev:Metev_0040"/>
<dbReference type="PANTHER" id="PTHR46124:SF2">
    <property type="entry name" value="D-AMINOACYL-TRNA DEACYLASE"/>
    <property type="match status" value="1"/>
</dbReference>